<feature type="compositionally biased region" description="Basic and acidic residues" evidence="1">
    <location>
        <begin position="286"/>
        <end position="300"/>
    </location>
</feature>
<feature type="transmembrane region" description="Helical" evidence="2">
    <location>
        <begin position="71"/>
        <end position="93"/>
    </location>
</feature>
<evidence type="ECO:0000313" key="4">
    <source>
        <dbReference type="EMBL" id="OIJ36410.1"/>
    </source>
</evidence>
<dbReference type="EMBL" id="MODZ01000003">
    <property type="protein sequence ID" value="OIJ36410.1"/>
    <property type="molecule type" value="Genomic_DNA"/>
</dbReference>
<feature type="compositionally biased region" description="Polar residues" evidence="1">
    <location>
        <begin position="237"/>
        <end position="276"/>
    </location>
</feature>
<evidence type="ECO:0000313" key="5">
    <source>
        <dbReference type="Proteomes" id="UP000179540"/>
    </source>
</evidence>
<protein>
    <recommendedName>
        <fullName evidence="3">General stress protein 17M-like domain-containing protein</fullName>
    </recommendedName>
</protein>
<evidence type="ECO:0000256" key="1">
    <source>
        <dbReference type="SAM" id="MobiDB-lite"/>
    </source>
</evidence>
<organism evidence="4 5">
    <name type="scientific">Rothia kristinae</name>
    <dbReference type="NCBI Taxonomy" id="37923"/>
    <lineage>
        <taxon>Bacteria</taxon>
        <taxon>Bacillati</taxon>
        <taxon>Actinomycetota</taxon>
        <taxon>Actinomycetes</taxon>
        <taxon>Micrococcales</taxon>
        <taxon>Micrococcaceae</taxon>
        <taxon>Rothia</taxon>
    </lineage>
</organism>
<feature type="compositionally biased region" description="Low complexity" evidence="1">
    <location>
        <begin position="213"/>
        <end position="229"/>
    </location>
</feature>
<proteinExistence type="predicted"/>
<dbReference type="InterPro" id="IPR025889">
    <property type="entry name" value="GSP17M-like_dom"/>
</dbReference>
<dbReference type="RefSeq" id="WP_131800657.1">
    <property type="nucleotide sequence ID" value="NZ_JAQDNX010000001.1"/>
</dbReference>
<evidence type="ECO:0000256" key="2">
    <source>
        <dbReference type="SAM" id="Phobius"/>
    </source>
</evidence>
<keyword evidence="2" id="KW-0472">Membrane</keyword>
<feature type="compositionally biased region" description="Gly residues" evidence="1">
    <location>
        <begin position="189"/>
        <end position="200"/>
    </location>
</feature>
<feature type="region of interest" description="Disordered" evidence="1">
    <location>
        <begin position="158"/>
        <end position="300"/>
    </location>
</feature>
<accession>A0A1S2N3I2</accession>
<keyword evidence="2" id="KW-1133">Transmembrane helix</keyword>
<comment type="caution">
    <text evidence="4">The sequence shown here is derived from an EMBL/GenBank/DDBJ whole genome shotgun (WGS) entry which is preliminary data.</text>
</comment>
<sequence>MATSGKNRLADQRALQLSSTVPVGRYSRHEDAQAAVDLLAEREFPVQHLSIVGTDLRQVEHVVGTLSYAKVALSGALQGAFFGVVMAFLMIAFAQDSPAVAFTTAVPLGIFFWMILAVISYSRNGGARNYTAVGQIVAGSYELVCSPQEAQEARRLLGGGAAPSPFRPAPGQQPGTPGGYGPGAPQQGPGYGQGGYGAPGAQGDPRSGGAATGAGQPAAGQPGWGQTPQEAPGQNVPGPQQGTSQGDAAPSASQAGSEHQPGTEQAGQTGEQNPRRTQAADYQDLPDGRPRYGIRDEDHR</sequence>
<name>A0A1S2N3I2_9MICC</name>
<dbReference type="Pfam" id="PF11181">
    <property type="entry name" value="YflT"/>
    <property type="match status" value="1"/>
</dbReference>
<gene>
    <name evidence="4" type="ORF">BK826_03000</name>
</gene>
<feature type="domain" description="General stress protein 17M-like" evidence="3">
    <location>
        <begin position="23"/>
        <end position="95"/>
    </location>
</feature>
<keyword evidence="2" id="KW-0812">Transmembrane</keyword>
<evidence type="ECO:0000259" key="3">
    <source>
        <dbReference type="Pfam" id="PF11181"/>
    </source>
</evidence>
<feature type="transmembrane region" description="Helical" evidence="2">
    <location>
        <begin position="99"/>
        <end position="119"/>
    </location>
</feature>
<dbReference type="AlphaFoldDB" id="A0A1S2N3I2"/>
<dbReference type="Proteomes" id="UP000179540">
    <property type="component" value="Unassembled WGS sequence"/>
</dbReference>
<dbReference type="OrthoDB" id="3381462at2"/>
<reference evidence="4 5" key="1">
    <citation type="submission" date="2016-10" db="EMBL/GenBank/DDBJ databases">
        <title>Draft genome sequence of strain LCT isolated from the Shenzhou X spacecraft of China.</title>
        <authorList>
            <person name="Huang B."/>
        </authorList>
    </citation>
    <scope>NUCLEOTIDE SEQUENCE [LARGE SCALE GENOMIC DNA]</scope>
    <source>
        <strain evidence="4 5">LCT-H5</strain>
    </source>
</reference>